<feature type="domain" description="Thioesterase" evidence="3">
    <location>
        <begin position="93"/>
        <end position="172"/>
    </location>
</feature>
<accession>A0A067NPA6</accession>
<reference evidence="5" key="1">
    <citation type="journal article" date="2014" name="Proc. Natl. Acad. Sci. U.S.A.">
        <title>Extensive sampling of basidiomycete genomes demonstrates inadequacy of the white-rot/brown-rot paradigm for wood decay fungi.</title>
        <authorList>
            <person name="Riley R."/>
            <person name="Salamov A.A."/>
            <person name="Brown D.W."/>
            <person name="Nagy L.G."/>
            <person name="Floudas D."/>
            <person name="Held B.W."/>
            <person name="Levasseur A."/>
            <person name="Lombard V."/>
            <person name="Morin E."/>
            <person name="Otillar R."/>
            <person name="Lindquist E.A."/>
            <person name="Sun H."/>
            <person name="LaButti K.M."/>
            <person name="Schmutz J."/>
            <person name="Jabbour D."/>
            <person name="Luo H."/>
            <person name="Baker S.E."/>
            <person name="Pisabarro A.G."/>
            <person name="Walton J.D."/>
            <person name="Blanchette R.A."/>
            <person name="Henrissat B."/>
            <person name="Martin F."/>
            <person name="Cullen D."/>
            <person name="Hibbett D.S."/>
            <person name="Grigoriev I.V."/>
        </authorList>
    </citation>
    <scope>NUCLEOTIDE SEQUENCE [LARGE SCALE GENOMIC DNA]</scope>
    <source>
        <strain evidence="5">PC15</strain>
    </source>
</reference>
<gene>
    <name evidence="4" type="ORF">PLEOSDRAFT_1039000</name>
</gene>
<dbReference type="CDD" id="cd03443">
    <property type="entry name" value="PaaI_thioesterase"/>
    <property type="match status" value="1"/>
</dbReference>
<dbReference type="STRING" id="1137138.A0A067NPA6"/>
<dbReference type="Pfam" id="PF03061">
    <property type="entry name" value="4HBT"/>
    <property type="match status" value="1"/>
</dbReference>
<protein>
    <recommendedName>
        <fullName evidence="3">Thioesterase domain-containing protein</fullName>
    </recommendedName>
</protein>
<evidence type="ECO:0000256" key="1">
    <source>
        <dbReference type="ARBA" id="ARBA00008324"/>
    </source>
</evidence>
<dbReference type="InterPro" id="IPR029069">
    <property type="entry name" value="HotDog_dom_sf"/>
</dbReference>
<dbReference type="AlphaFoldDB" id="A0A067NPA6"/>
<evidence type="ECO:0000313" key="5">
    <source>
        <dbReference type="Proteomes" id="UP000027073"/>
    </source>
</evidence>
<dbReference type="InterPro" id="IPR003736">
    <property type="entry name" value="PAAI_dom"/>
</dbReference>
<name>A0A067NPA6_PLEO1</name>
<dbReference type="InParanoid" id="A0A067NPA6"/>
<evidence type="ECO:0000256" key="2">
    <source>
        <dbReference type="ARBA" id="ARBA00022801"/>
    </source>
</evidence>
<dbReference type="VEuPathDB" id="FungiDB:PLEOSDRAFT_1039000"/>
<dbReference type="OrthoDB" id="2831072at2759"/>
<dbReference type="PANTHER" id="PTHR21660">
    <property type="entry name" value="THIOESTERASE SUPERFAMILY MEMBER-RELATED"/>
    <property type="match status" value="1"/>
</dbReference>
<proteinExistence type="inferred from homology"/>
<dbReference type="InterPro" id="IPR039298">
    <property type="entry name" value="ACOT13"/>
</dbReference>
<dbReference type="HOGENOM" id="CLU_085799_2_0_1"/>
<dbReference type="PANTHER" id="PTHR21660:SF1">
    <property type="entry name" value="ACYL-COENZYME A THIOESTERASE 13"/>
    <property type="match status" value="1"/>
</dbReference>
<dbReference type="InterPro" id="IPR006683">
    <property type="entry name" value="Thioestr_dom"/>
</dbReference>
<comment type="similarity">
    <text evidence="1">Belongs to the thioesterase PaaI family.</text>
</comment>
<dbReference type="Gene3D" id="3.10.129.10">
    <property type="entry name" value="Hotdog Thioesterase"/>
    <property type="match status" value="1"/>
</dbReference>
<evidence type="ECO:0000313" key="4">
    <source>
        <dbReference type="EMBL" id="KDQ29774.1"/>
    </source>
</evidence>
<dbReference type="NCBIfam" id="TIGR00369">
    <property type="entry name" value="unchar_dom_1"/>
    <property type="match status" value="1"/>
</dbReference>
<dbReference type="SUPFAM" id="SSF54637">
    <property type="entry name" value="Thioesterase/thiol ester dehydrase-isomerase"/>
    <property type="match status" value="1"/>
</dbReference>
<evidence type="ECO:0000259" key="3">
    <source>
        <dbReference type="Pfam" id="PF03061"/>
    </source>
</evidence>
<dbReference type="EMBL" id="KL198007">
    <property type="protein sequence ID" value="KDQ29774.1"/>
    <property type="molecule type" value="Genomic_DNA"/>
</dbReference>
<keyword evidence="2" id="KW-0378">Hydrolase</keyword>
<organism evidence="4 5">
    <name type="scientific">Pleurotus ostreatus (strain PC15)</name>
    <name type="common">Oyster mushroom</name>
    <dbReference type="NCBI Taxonomy" id="1137138"/>
    <lineage>
        <taxon>Eukaryota</taxon>
        <taxon>Fungi</taxon>
        <taxon>Dikarya</taxon>
        <taxon>Basidiomycota</taxon>
        <taxon>Agaricomycotina</taxon>
        <taxon>Agaricomycetes</taxon>
        <taxon>Agaricomycetidae</taxon>
        <taxon>Agaricales</taxon>
        <taxon>Pleurotineae</taxon>
        <taxon>Pleurotaceae</taxon>
        <taxon>Pleurotus</taxon>
    </lineage>
</organism>
<dbReference type="GO" id="GO:0047617">
    <property type="term" value="F:fatty acyl-CoA hydrolase activity"/>
    <property type="evidence" value="ECO:0007669"/>
    <property type="project" value="InterPro"/>
</dbReference>
<sequence>MASSTKDFDSGSGKELDISLEVSNIAGNASPDIKAFVANPLWIANSETSFAIKIAKNIVVTEVSILPKNEEPLKKEARVVCEMAVTEDMLNGGGKIHGGCSATLVDICTSYALIAYNMAVIGEATPSVSQAINMVYHSPADLGDKLKIVNTTMSVGARAMSARCEIWNASQHRLVASGTHITMQPSLPKSKL</sequence>
<dbReference type="Proteomes" id="UP000027073">
    <property type="component" value="Unassembled WGS sequence"/>
</dbReference>